<feature type="region of interest" description="Disordered" evidence="1">
    <location>
        <begin position="44"/>
        <end position="65"/>
    </location>
</feature>
<dbReference type="EMBL" id="MHRK01000047">
    <property type="protein sequence ID" value="OHA22780.1"/>
    <property type="molecule type" value="Genomic_DNA"/>
</dbReference>
<sequence>MNTVIDAGSAKLAGLQIDTLSKYRAGQLTLDQWERFNNLSPDDREARFGDWKKPEPRRQEAPAEPTEKFALLVDLGIITVPDDYVHDKRLTKFGKQNRKKFYYYSDEITDKNFPNPTRVLKPGDKLRVRAFKQIVPGTTTSEERMAFLATEKAIHTGAQGASLVFDQKRDQLPKGKWYTSFDEKDRLWADADGYHEVPLVLCYSGGGFQFPLGVFENVWDDGYAFLCFCDVE</sequence>
<accession>A0A1G2MFU6</accession>
<name>A0A1G2MFU6_9BACT</name>
<organism evidence="2 3">
    <name type="scientific">Candidatus Taylorbacteria bacterium RIFCSPHIGHO2_02_FULL_43_32b</name>
    <dbReference type="NCBI Taxonomy" id="1802306"/>
    <lineage>
        <taxon>Bacteria</taxon>
        <taxon>Candidatus Tayloriibacteriota</taxon>
    </lineage>
</organism>
<evidence type="ECO:0000313" key="3">
    <source>
        <dbReference type="Proteomes" id="UP000177130"/>
    </source>
</evidence>
<evidence type="ECO:0000313" key="2">
    <source>
        <dbReference type="EMBL" id="OHA22780.1"/>
    </source>
</evidence>
<proteinExistence type="predicted"/>
<reference evidence="2 3" key="1">
    <citation type="journal article" date="2016" name="Nat. Commun.">
        <title>Thousands of microbial genomes shed light on interconnected biogeochemical processes in an aquifer system.</title>
        <authorList>
            <person name="Anantharaman K."/>
            <person name="Brown C.T."/>
            <person name="Hug L.A."/>
            <person name="Sharon I."/>
            <person name="Castelle C.J."/>
            <person name="Probst A.J."/>
            <person name="Thomas B.C."/>
            <person name="Singh A."/>
            <person name="Wilkins M.J."/>
            <person name="Karaoz U."/>
            <person name="Brodie E.L."/>
            <person name="Williams K.H."/>
            <person name="Hubbard S.S."/>
            <person name="Banfield J.F."/>
        </authorList>
    </citation>
    <scope>NUCLEOTIDE SEQUENCE [LARGE SCALE GENOMIC DNA]</scope>
</reference>
<comment type="caution">
    <text evidence="2">The sequence shown here is derived from an EMBL/GenBank/DDBJ whole genome shotgun (WGS) entry which is preliminary data.</text>
</comment>
<dbReference type="Proteomes" id="UP000177130">
    <property type="component" value="Unassembled WGS sequence"/>
</dbReference>
<gene>
    <name evidence="2" type="ORF">A3C72_02600</name>
</gene>
<dbReference type="AlphaFoldDB" id="A0A1G2MFU6"/>
<protein>
    <submittedName>
        <fullName evidence="2">Uncharacterized protein</fullName>
    </submittedName>
</protein>
<evidence type="ECO:0000256" key="1">
    <source>
        <dbReference type="SAM" id="MobiDB-lite"/>
    </source>
</evidence>